<protein>
    <submittedName>
        <fullName evidence="1">Uncharacterized protein</fullName>
    </submittedName>
</protein>
<evidence type="ECO:0000313" key="2">
    <source>
        <dbReference type="Proteomes" id="UP000312512"/>
    </source>
</evidence>
<dbReference type="Pfam" id="PF02575">
    <property type="entry name" value="YbaB_DNA_bd"/>
    <property type="match status" value="1"/>
</dbReference>
<dbReference type="AlphaFoldDB" id="A0A5C4WXV9"/>
<dbReference type="InterPro" id="IPR004401">
    <property type="entry name" value="YbaB/EbfC"/>
</dbReference>
<dbReference type="Gene3D" id="3.30.1310.10">
    <property type="entry name" value="Nucleoid-associated protein YbaB-like domain"/>
    <property type="match status" value="1"/>
</dbReference>
<reference evidence="1 2" key="1">
    <citation type="submission" date="2019-10" db="EMBL/GenBank/DDBJ databases">
        <title>Nonomuraea sp. nov., isolated from Phyllanthus amarus.</title>
        <authorList>
            <person name="Klykleung N."/>
            <person name="Tanasupawat S."/>
        </authorList>
    </citation>
    <scope>NUCLEOTIDE SEQUENCE [LARGE SCALE GENOMIC DNA]</scope>
    <source>
        <strain evidence="1 2">PA1-10</strain>
    </source>
</reference>
<dbReference type="GO" id="GO:0003677">
    <property type="term" value="F:DNA binding"/>
    <property type="evidence" value="ECO:0007669"/>
    <property type="project" value="InterPro"/>
</dbReference>
<comment type="caution">
    <text evidence="1">The sequence shown here is derived from an EMBL/GenBank/DDBJ whole genome shotgun (WGS) entry which is preliminary data.</text>
</comment>
<evidence type="ECO:0000313" key="1">
    <source>
        <dbReference type="EMBL" id="KAB8197646.1"/>
    </source>
</evidence>
<dbReference type="Proteomes" id="UP000312512">
    <property type="component" value="Unassembled WGS sequence"/>
</dbReference>
<keyword evidence="2" id="KW-1185">Reference proteome</keyword>
<accession>A0A5C4WXV9</accession>
<name>A0A5C4WXV9_9ACTN</name>
<organism evidence="1 2">
    <name type="scientific">Nonomuraea phyllanthi</name>
    <dbReference type="NCBI Taxonomy" id="2219224"/>
    <lineage>
        <taxon>Bacteria</taxon>
        <taxon>Bacillati</taxon>
        <taxon>Actinomycetota</taxon>
        <taxon>Actinomycetes</taxon>
        <taxon>Streptosporangiales</taxon>
        <taxon>Streptosporangiaceae</taxon>
        <taxon>Nonomuraea</taxon>
    </lineage>
</organism>
<dbReference type="SUPFAM" id="SSF82607">
    <property type="entry name" value="YbaB-like"/>
    <property type="match status" value="1"/>
</dbReference>
<dbReference type="OrthoDB" id="3541191at2"/>
<sequence length="179" mass="20472">MRRCRSIRDRCRLLRSYADCNRISRGVVIFRWFTGYVRDDLWLCRTVGREVGVEPQFGSDEELRAYLDRAREAVRGLRRARESLMSIAGSAADDDGLVTATCDGDGRVSRVWFDPRAMRYDRVALGRLVTEVLQAAQQDARRQALEITGAILGDELPEPPTERVVRDRIDRVTQDILEA</sequence>
<dbReference type="EMBL" id="VDLX02000001">
    <property type="protein sequence ID" value="KAB8197646.1"/>
    <property type="molecule type" value="Genomic_DNA"/>
</dbReference>
<gene>
    <name evidence="1" type="ORF">FH608_003685</name>
</gene>
<proteinExistence type="predicted"/>
<dbReference type="InterPro" id="IPR036894">
    <property type="entry name" value="YbaB-like_sf"/>
</dbReference>